<accession>A0A1A9UXG3</accession>
<dbReference type="VEuPathDB" id="VectorBase:GAUT018938"/>
<name>A0A1A9UXG3_GLOAU</name>
<proteinExistence type="predicted"/>
<dbReference type="AlphaFoldDB" id="A0A1A9UXG3"/>
<dbReference type="VEuPathDB" id="VectorBase:GAUT029790"/>
<protein>
    <submittedName>
        <fullName evidence="1">Uncharacterized protein</fullName>
    </submittedName>
</protein>
<sequence length="126" mass="14091">MKSRQAPAPAAPAPAAAAAARLTKMAGKCLNISGNQRKDKSYTLAPHLKAWPCNFMFNLNQFSINSLQTEREELKPIIALHRVSWMQVKRKITDHMKIMEGGLAWLGSGACIRMCTYLFKNNKICK</sequence>
<evidence type="ECO:0000313" key="1">
    <source>
        <dbReference type="EnsemblMetazoa" id="GAUT029790-PA"/>
    </source>
</evidence>
<dbReference type="EnsemblMetazoa" id="GAUT029790-RA">
    <property type="protein sequence ID" value="GAUT029790-PA"/>
    <property type="gene ID" value="GAUT029790"/>
</dbReference>
<dbReference type="Proteomes" id="UP000078200">
    <property type="component" value="Unassembled WGS sequence"/>
</dbReference>
<dbReference type="EnsemblMetazoa" id="GAUT018938-RA">
    <property type="protein sequence ID" value="GAUT018938-PA"/>
    <property type="gene ID" value="GAUT018938"/>
</dbReference>
<reference evidence="1" key="2">
    <citation type="submission" date="2020-05" db="UniProtKB">
        <authorList>
            <consortium name="EnsemblMetazoa"/>
        </authorList>
    </citation>
    <scope>IDENTIFICATION</scope>
    <source>
        <strain evidence="1">TTRI</strain>
    </source>
</reference>
<organism evidence="1 2">
    <name type="scientific">Glossina austeni</name>
    <name type="common">Savannah tsetse fly</name>
    <dbReference type="NCBI Taxonomy" id="7395"/>
    <lineage>
        <taxon>Eukaryota</taxon>
        <taxon>Metazoa</taxon>
        <taxon>Ecdysozoa</taxon>
        <taxon>Arthropoda</taxon>
        <taxon>Hexapoda</taxon>
        <taxon>Insecta</taxon>
        <taxon>Pterygota</taxon>
        <taxon>Neoptera</taxon>
        <taxon>Endopterygota</taxon>
        <taxon>Diptera</taxon>
        <taxon>Brachycera</taxon>
        <taxon>Muscomorpha</taxon>
        <taxon>Hippoboscoidea</taxon>
        <taxon>Glossinidae</taxon>
        <taxon>Glossina</taxon>
    </lineage>
</organism>
<reference evidence="2" key="1">
    <citation type="submission" date="2014-05" db="EMBL/GenBank/DDBJ databases">
        <authorList>
            <person name="Aksoy S."/>
            <person name="Warren W."/>
            <person name="Wilson R.K."/>
        </authorList>
    </citation>
    <scope>NUCLEOTIDE SEQUENCE [LARGE SCALE GENOMIC DNA]</scope>
    <source>
        <strain evidence="2">TTRI</strain>
    </source>
</reference>
<evidence type="ECO:0000313" key="2">
    <source>
        <dbReference type="Proteomes" id="UP000078200"/>
    </source>
</evidence>
<keyword evidence="2" id="KW-1185">Reference proteome</keyword>